<dbReference type="KEGG" id="psac:PSM36_1727"/>
<dbReference type="RefSeq" id="WP_083710986.1">
    <property type="nucleotide sequence ID" value="NZ_LT605205.1"/>
</dbReference>
<evidence type="ECO:0000313" key="4">
    <source>
        <dbReference type="Proteomes" id="UP000187464"/>
    </source>
</evidence>
<evidence type="ECO:0000256" key="1">
    <source>
        <dbReference type="SAM" id="Phobius"/>
    </source>
</evidence>
<feature type="transmembrane region" description="Helical" evidence="1">
    <location>
        <begin position="391"/>
        <end position="415"/>
    </location>
</feature>
<protein>
    <submittedName>
        <fullName evidence="3">Putative membrane protein</fullName>
    </submittedName>
</protein>
<sequence>MPGPALHHMIADRLKALISLNEGLGSKMTPAQYTALQNLLADDKNLPYLFFGCQGPDYLFFNTKDMPGPIGDMAEFYFEVVDFIEDFKQKLLAVVPQPVLDALEAFSEAVDEIIEDSALLSELQQTFNDINQLLDGFSATLMAMVQKFISDFNLFEVFDHPYRDGVPNKSRPPFLQSDKWWWFDALHYRKTGKFAKALLDATAGDFSDPKILYALGYLTHYCADVVGHPYVNLISGGPYRSHAQRHKTGENYQDVFNLLNATGTDWNRSKLHAFYNFNFDGTIDTENDKPDPFTVLPDDLAEMIAEAINKVYQEDADPEPEYGPEITASDVDNAYRIYYKWLRSSTDTGTIPEPVPYSFSKEIREVWEKTVDNLGDAGDFLEDAIDNAGSFGILSIFIILAALVIAAVMAAAAIADGIAGAITTLGTSTIRAAACLIYEQVYNAYQNFRLGVALNGLAFPMKEHLNDPRLTQFANPSNIDPSGVNALPFVPHLPLLKFVPSTFEDTLFNMERHLIYPVTQNEKGAVMGTLNSYLTESSLHYAFGRIPFQPKDILDRLQGLTPDVNPIHNDDGTRLKNLLMEKAGLGNAMDLIEKTFEWFADKKDLIDFNLDGDRGYSYLCWTQKQTSSTDAPDFPEKLKVNVPGGDPSDDNINVDLRFIK</sequence>
<evidence type="ECO:0000259" key="2">
    <source>
        <dbReference type="Pfam" id="PF00882"/>
    </source>
</evidence>
<dbReference type="InterPro" id="IPR029002">
    <property type="entry name" value="PLPC/GPLD1"/>
</dbReference>
<keyword evidence="1" id="KW-1133">Transmembrane helix</keyword>
<dbReference type="Proteomes" id="UP000187464">
    <property type="component" value="Chromosome I"/>
</dbReference>
<proteinExistence type="predicted"/>
<dbReference type="STRING" id="1642647.PSM36_1727"/>
<feature type="domain" description="Phospholipase C/D" evidence="2">
    <location>
        <begin position="182"/>
        <end position="266"/>
    </location>
</feature>
<evidence type="ECO:0000313" key="3">
    <source>
        <dbReference type="EMBL" id="SCD20546.1"/>
    </source>
</evidence>
<keyword evidence="4" id="KW-1185">Reference proteome</keyword>
<name>A0A1R3SW81_9BACT</name>
<dbReference type="AlphaFoldDB" id="A0A1R3SW81"/>
<dbReference type="Pfam" id="PF00882">
    <property type="entry name" value="Zn_dep_PLPC"/>
    <property type="match status" value="1"/>
</dbReference>
<dbReference type="EMBL" id="LT605205">
    <property type="protein sequence ID" value="SCD20546.1"/>
    <property type="molecule type" value="Genomic_DNA"/>
</dbReference>
<gene>
    <name evidence="3" type="ORF">PSM36_1727</name>
</gene>
<organism evidence="3 4">
    <name type="scientific">Proteiniphilum saccharofermentans</name>
    <dbReference type="NCBI Taxonomy" id="1642647"/>
    <lineage>
        <taxon>Bacteria</taxon>
        <taxon>Pseudomonadati</taxon>
        <taxon>Bacteroidota</taxon>
        <taxon>Bacteroidia</taxon>
        <taxon>Bacteroidales</taxon>
        <taxon>Dysgonomonadaceae</taxon>
        <taxon>Proteiniphilum</taxon>
    </lineage>
</organism>
<accession>A0A1R3SW81</accession>
<reference evidence="3 4" key="1">
    <citation type="submission" date="2016-08" db="EMBL/GenBank/DDBJ databases">
        <authorList>
            <person name="Seilhamer J.J."/>
        </authorList>
    </citation>
    <scope>NUCLEOTIDE SEQUENCE [LARGE SCALE GENOMIC DNA]</scope>
    <source>
        <strain evidence="3">M3/6</strain>
    </source>
</reference>
<keyword evidence="1" id="KW-0472">Membrane</keyword>
<keyword evidence="1" id="KW-0812">Transmembrane</keyword>